<evidence type="ECO:0000256" key="2">
    <source>
        <dbReference type="ARBA" id="ARBA00022692"/>
    </source>
</evidence>
<comment type="subcellular location">
    <subcellularLocation>
        <location evidence="1">Membrane</location>
        <topology evidence="1">Multi-pass membrane protein</topology>
    </subcellularLocation>
</comment>
<keyword evidence="8" id="KW-1185">Reference proteome</keyword>
<feature type="compositionally biased region" description="Low complexity" evidence="5">
    <location>
        <begin position="16"/>
        <end position="25"/>
    </location>
</feature>
<proteinExistence type="predicted"/>
<evidence type="ECO:0000313" key="8">
    <source>
        <dbReference type="Proteomes" id="UP000219286"/>
    </source>
</evidence>
<dbReference type="GO" id="GO:0016020">
    <property type="term" value="C:membrane"/>
    <property type="evidence" value="ECO:0007669"/>
    <property type="project" value="UniProtKB-SubCell"/>
</dbReference>
<organism evidence="7 8">
    <name type="scientific">Trichoderma parareesei</name>
    <name type="common">Filamentous fungus</name>
    <dbReference type="NCBI Taxonomy" id="858221"/>
    <lineage>
        <taxon>Eukaryota</taxon>
        <taxon>Fungi</taxon>
        <taxon>Dikarya</taxon>
        <taxon>Ascomycota</taxon>
        <taxon>Pezizomycotina</taxon>
        <taxon>Sordariomycetes</taxon>
        <taxon>Hypocreomycetidae</taxon>
        <taxon>Hypocreales</taxon>
        <taxon>Hypocreaceae</taxon>
        <taxon>Trichoderma</taxon>
    </lineage>
</organism>
<gene>
    <name evidence="7" type="ORF">A9Z42_0025110</name>
</gene>
<name>A0A2H2ZQ16_TRIPA</name>
<reference evidence="7 8" key="1">
    <citation type="journal article" date="2015" name="Genome Announc.">
        <title>Genome sequence and annotation of Trichoderma parareesei, the ancestor of the cellulase producer Trichoderma reesei.</title>
        <authorList>
            <person name="Yang D."/>
            <person name="Pomraning K."/>
            <person name="Kopchinskiy A."/>
            <person name="Karimi Aghcheh R."/>
            <person name="Atanasova L."/>
            <person name="Chenthamara K."/>
            <person name="Baker S.E."/>
            <person name="Zhang R."/>
            <person name="Shen Q."/>
            <person name="Freitag M."/>
            <person name="Kubicek C.P."/>
            <person name="Druzhinina I.S."/>
        </authorList>
    </citation>
    <scope>NUCLEOTIDE SEQUENCE [LARGE SCALE GENOMIC DNA]</scope>
    <source>
        <strain evidence="7 8">CBS 125925</strain>
    </source>
</reference>
<evidence type="ECO:0000256" key="4">
    <source>
        <dbReference type="ARBA" id="ARBA00023136"/>
    </source>
</evidence>
<feature type="transmembrane region" description="Helical" evidence="6">
    <location>
        <begin position="129"/>
        <end position="145"/>
    </location>
</feature>
<evidence type="ECO:0000313" key="7">
    <source>
        <dbReference type="EMBL" id="OTA02171.1"/>
    </source>
</evidence>
<dbReference type="Proteomes" id="UP000219286">
    <property type="component" value="Unassembled WGS sequence"/>
</dbReference>
<evidence type="ECO:0000256" key="6">
    <source>
        <dbReference type="SAM" id="Phobius"/>
    </source>
</evidence>
<dbReference type="PANTHER" id="PTHR36460">
    <property type="entry name" value="UPF0132 DOMAIN PROTEIN (AFU_ORTHOLOGUE AFUA_3G10255)"/>
    <property type="match status" value="1"/>
</dbReference>
<dbReference type="PANTHER" id="PTHR36460:SF1">
    <property type="entry name" value="UPF0132 DOMAIN PROTEIN (AFU_ORTHOLOGUE AFUA_3G10255)"/>
    <property type="match status" value="1"/>
</dbReference>
<feature type="transmembrane region" description="Helical" evidence="6">
    <location>
        <begin position="157"/>
        <end position="175"/>
    </location>
</feature>
<keyword evidence="2 6" id="KW-0812">Transmembrane</keyword>
<dbReference type="AlphaFoldDB" id="A0A2H2ZQ16"/>
<feature type="region of interest" description="Disordered" evidence="5">
    <location>
        <begin position="1"/>
        <end position="30"/>
    </location>
</feature>
<evidence type="ECO:0000256" key="5">
    <source>
        <dbReference type="SAM" id="MobiDB-lite"/>
    </source>
</evidence>
<accession>A0A2H2ZQ16</accession>
<sequence>MDFAPYQSSPPEHARSPLSSPRASADFARRPFSPVTAAAKAIARSPPPLQHPQPQRAWSGDLDGAAAAANSGNFFSNNNNNNGRASSSLWGGFGSGSAGANSPMPGAYPAEVSEFDTSLGLRLDYEACLAYLAFPPVGAVILLILERNSDYVRFHAWQSALLFTAIMVFHVLISWSSFLSWIFFLGDIVLIGFLTLKAYQDAEILDRYEVPFFGRIASRFLDDE</sequence>
<evidence type="ECO:0000256" key="1">
    <source>
        <dbReference type="ARBA" id="ARBA00004141"/>
    </source>
</evidence>
<feature type="transmembrane region" description="Helical" evidence="6">
    <location>
        <begin position="181"/>
        <end position="199"/>
    </location>
</feature>
<dbReference type="EMBL" id="LFMI01000287">
    <property type="protein sequence ID" value="OTA02171.1"/>
    <property type="molecule type" value="Genomic_DNA"/>
</dbReference>
<keyword evidence="4 6" id="KW-0472">Membrane</keyword>
<dbReference type="OrthoDB" id="5546837at2759"/>
<evidence type="ECO:0000256" key="3">
    <source>
        <dbReference type="ARBA" id="ARBA00022989"/>
    </source>
</evidence>
<feature type="compositionally biased region" description="Polar residues" evidence="5">
    <location>
        <begin position="1"/>
        <end position="10"/>
    </location>
</feature>
<keyword evidence="3 6" id="KW-1133">Transmembrane helix</keyword>
<comment type="caution">
    <text evidence="7">The sequence shown here is derived from an EMBL/GenBank/DDBJ whole genome shotgun (WGS) entry which is preliminary data.</text>
</comment>
<protein>
    <submittedName>
        <fullName evidence="7">Uncharacterized protein</fullName>
    </submittedName>
</protein>